<reference evidence="1" key="1">
    <citation type="submission" date="2014-11" db="EMBL/GenBank/DDBJ databases">
        <authorList>
            <person name="Amaro Gonzalez C."/>
        </authorList>
    </citation>
    <scope>NUCLEOTIDE SEQUENCE</scope>
</reference>
<sequence length="52" mass="5915">MIISIFLYKVKPSDVNFASQLLKSSVVSSSAFELRLVTSYRTRMLSSTLDFH</sequence>
<protein>
    <submittedName>
        <fullName evidence="1">Uncharacterized protein</fullName>
    </submittedName>
</protein>
<reference evidence="1" key="2">
    <citation type="journal article" date="2015" name="Fish Shellfish Immunol.">
        <title>Early steps in the European eel (Anguilla anguilla)-Vibrio vulnificus interaction in the gills: Role of the RtxA13 toxin.</title>
        <authorList>
            <person name="Callol A."/>
            <person name="Pajuelo D."/>
            <person name="Ebbesson L."/>
            <person name="Teles M."/>
            <person name="MacKenzie S."/>
            <person name="Amaro C."/>
        </authorList>
    </citation>
    <scope>NUCLEOTIDE SEQUENCE</scope>
</reference>
<evidence type="ECO:0000313" key="1">
    <source>
        <dbReference type="EMBL" id="JAH08192.1"/>
    </source>
</evidence>
<proteinExistence type="predicted"/>
<organism evidence="1">
    <name type="scientific">Anguilla anguilla</name>
    <name type="common">European freshwater eel</name>
    <name type="synonym">Muraena anguilla</name>
    <dbReference type="NCBI Taxonomy" id="7936"/>
    <lineage>
        <taxon>Eukaryota</taxon>
        <taxon>Metazoa</taxon>
        <taxon>Chordata</taxon>
        <taxon>Craniata</taxon>
        <taxon>Vertebrata</taxon>
        <taxon>Euteleostomi</taxon>
        <taxon>Actinopterygii</taxon>
        <taxon>Neopterygii</taxon>
        <taxon>Teleostei</taxon>
        <taxon>Anguilliformes</taxon>
        <taxon>Anguillidae</taxon>
        <taxon>Anguilla</taxon>
    </lineage>
</organism>
<dbReference type="AlphaFoldDB" id="A0A0E9PV70"/>
<dbReference type="EMBL" id="GBXM01100385">
    <property type="protein sequence ID" value="JAH08192.1"/>
    <property type="molecule type" value="Transcribed_RNA"/>
</dbReference>
<accession>A0A0E9PV70</accession>
<name>A0A0E9PV70_ANGAN</name>